<dbReference type="OrthoDB" id="9792005at2"/>
<dbReference type="InterPro" id="IPR003462">
    <property type="entry name" value="ODC_Mu_crystall"/>
</dbReference>
<dbReference type="EMBL" id="FWXK01000002">
    <property type="protein sequence ID" value="SMC33357.1"/>
    <property type="molecule type" value="Genomic_DNA"/>
</dbReference>
<dbReference type="Proteomes" id="UP000243884">
    <property type="component" value="Unassembled WGS sequence"/>
</dbReference>
<sequence>MSQKPTLLITESTVKDLMTMADYIRLTDNVYKGLNDGTVINPTKLTLDLGETGNYPNYEGFANAMPAYIGWQDMAGLKWVSGFAGKRKEAGLPFINGLITLLDAQMGDFLAVMDGTEITNMRTGSQTATALSYLVKDSAITVGIYGAGMQAHKNTEAINEIFDIEKLVIWNRTREHAEKFKAEMESEIKGEIIVADDQSEPASCDVVITVTSANEPLIETEWIKPGTIIFPLGSFQEIPDEVALKADKIIVDHPGQALHRGALKHLNAEGKMNEEDIFATLGELANEKKSIGDISDEITLCIPIGIGAVDIAVANEVYQRALEKGLGESFDFKA</sequence>
<dbReference type="GO" id="GO:0005737">
    <property type="term" value="C:cytoplasm"/>
    <property type="evidence" value="ECO:0007669"/>
    <property type="project" value="TreeGrafter"/>
</dbReference>
<reference evidence="2" key="1">
    <citation type="submission" date="2017-04" db="EMBL/GenBank/DDBJ databases">
        <authorList>
            <person name="Varghese N."/>
            <person name="Submissions S."/>
        </authorList>
    </citation>
    <scope>NUCLEOTIDE SEQUENCE [LARGE SCALE GENOMIC DNA]</scope>
    <source>
        <strain evidence="2">DSM 21500</strain>
    </source>
</reference>
<organism evidence="1 2">
    <name type="scientific">Aerococcus suis</name>
    <dbReference type="NCBI Taxonomy" id="371602"/>
    <lineage>
        <taxon>Bacteria</taxon>
        <taxon>Bacillati</taxon>
        <taxon>Bacillota</taxon>
        <taxon>Bacilli</taxon>
        <taxon>Lactobacillales</taxon>
        <taxon>Aerococcaceae</taxon>
        <taxon>Aerococcus</taxon>
    </lineage>
</organism>
<dbReference type="STRING" id="371602.SAMN04487984_0523"/>
<dbReference type="Pfam" id="PF02423">
    <property type="entry name" value="OCD_Mu_crystall"/>
    <property type="match status" value="1"/>
</dbReference>
<gene>
    <name evidence="1" type="ORF">SAMN04487984_0523</name>
</gene>
<dbReference type="RefSeq" id="WP_084098228.1">
    <property type="nucleotide sequence ID" value="NZ_FWXK01000002.1"/>
</dbReference>
<keyword evidence="2" id="KW-1185">Reference proteome</keyword>
<dbReference type="InterPro" id="IPR036291">
    <property type="entry name" value="NAD(P)-bd_dom_sf"/>
</dbReference>
<accession>A0A1W1YB22</accession>
<dbReference type="InterPro" id="IPR023401">
    <property type="entry name" value="ODC_N"/>
</dbReference>
<dbReference type="AlphaFoldDB" id="A0A1W1YB22"/>
<protein>
    <submittedName>
        <fullName evidence="1">Ornithine cyclodeaminase</fullName>
    </submittedName>
</protein>
<evidence type="ECO:0000313" key="1">
    <source>
        <dbReference type="EMBL" id="SMC33357.1"/>
    </source>
</evidence>
<dbReference type="Gene3D" id="3.30.1780.10">
    <property type="entry name" value="ornithine cyclodeaminase, domain 1"/>
    <property type="match status" value="1"/>
</dbReference>
<proteinExistence type="predicted"/>
<dbReference type="SUPFAM" id="SSF51735">
    <property type="entry name" value="NAD(P)-binding Rossmann-fold domains"/>
    <property type="match status" value="1"/>
</dbReference>
<dbReference type="Gene3D" id="3.40.50.720">
    <property type="entry name" value="NAD(P)-binding Rossmann-like Domain"/>
    <property type="match status" value="1"/>
</dbReference>
<dbReference type="PIRSF" id="PIRSF001439">
    <property type="entry name" value="CryM"/>
    <property type="match status" value="1"/>
</dbReference>
<dbReference type="PANTHER" id="PTHR13812:SF19">
    <property type="entry name" value="KETIMINE REDUCTASE MU-CRYSTALLIN"/>
    <property type="match status" value="1"/>
</dbReference>
<name>A0A1W1YB22_9LACT</name>
<evidence type="ECO:0000313" key="2">
    <source>
        <dbReference type="Proteomes" id="UP000243884"/>
    </source>
</evidence>
<dbReference type="PANTHER" id="PTHR13812">
    <property type="entry name" value="KETIMINE REDUCTASE MU-CRYSTALLIN"/>
    <property type="match status" value="1"/>
</dbReference>